<dbReference type="VEuPathDB" id="VectorBase:LLONM1_009149"/>
<dbReference type="AlphaFoldDB" id="A0A1B0CHU9"/>
<dbReference type="VEuPathDB" id="VectorBase:LLONM1_009534"/>
<dbReference type="SUPFAM" id="SSF52540">
    <property type="entry name" value="P-loop containing nucleoside triphosphate hydrolases"/>
    <property type="match status" value="3"/>
</dbReference>
<name>A0A1B0CHU9_LUTLO</name>
<protein>
    <recommendedName>
        <fullName evidence="3">Sulfotransferase domain-containing protein</fullName>
    </recommendedName>
</protein>
<reference evidence="4" key="1">
    <citation type="submission" date="2020-05" db="UniProtKB">
        <authorList>
            <consortium name="EnsemblMetazoa"/>
        </authorList>
    </citation>
    <scope>IDENTIFICATION</scope>
    <source>
        <strain evidence="4">Jacobina</strain>
    </source>
</reference>
<evidence type="ECO:0000313" key="4">
    <source>
        <dbReference type="EnsemblMetazoa" id="LLOJ004011-PA"/>
    </source>
</evidence>
<proteinExistence type="inferred from homology"/>
<dbReference type="EMBL" id="AJWK01012727">
    <property type="status" value="NOT_ANNOTATED_CDS"/>
    <property type="molecule type" value="Genomic_DNA"/>
</dbReference>
<dbReference type="EMBL" id="AJWK01012726">
    <property type="status" value="NOT_ANNOTATED_CDS"/>
    <property type="molecule type" value="Genomic_DNA"/>
</dbReference>
<dbReference type="EMBL" id="AJWK01012725">
    <property type="status" value="NOT_ANNOTATED_CDS"/>
    <property type="molecule type" value="Genomic_DNA"/>
</dbReference>
<dbReference type="InterPro" id="IPR027417">
    <property type="entry name" value="P-loop_NTPase"/>
</dbReference>
<organism evidence="4 5">
    <name type="scientific">Lutzomyia longipalpis</name>
    <name type="common">Sand fly</name>
    <dbReference type="NCBI Taxonomy" id="7200"/>
    <lineage>
        <taxon>Eukaryota</taxon>
        <taxon>Metazoa</taxon>
        <taxon>Ecdysozoa</taxon>
        <taxon>Arthropoda</taxon>
        <taxon>Hexapoda</taxon>
        <taxon>Insecta</taxon>
        <taxon>Pterygota</taxon>
        <taxon>Neoptera</taxon>
        <taxon>Endopterygota</taxon>
        <taxon>Diptera</taxon>
        <taxon>Nematocera</taxon>
        <taxon>Psychodoidea</taxon>
        <taxon>Psychodidae</taxon>
        <taxon>Lutzomyia</taxon>
        <taxon>Lutzomyia</taxon>
    </lineage>
</organism>
<comment type="similarity">
    <text evidence="1">Belongs to the sulfotransferase 1 family.</text>
</comment>
<dbReference type="VEuPathDB" id="VectorBase:LLONM1_002309"/>
<feature type="domain" description="Sulfotransferase" evidence="3">
    <location>
        <begin position="287"/>
        <end position="540"/>
    </location>
</feature>
<keyword evidence="2" id="KW-0808">Transferase</keyword>
<dbReference type="Gene3D" id="3.40.50.300">
    <property type="entry name" value="P-loop containing nucleotide triphosphate hydrolases"/>
    <property type="match status" value="4"/>
</dbReference>
<evidence type="ECO:0000256" key="1">
    <source>
        <dbReference type="ARBA" id="ARBA00005771"/>
    </source>
</evidence>
<feature type="domain" description="Sulfotransferase" evidence="3">
    <location>
        <begin position="65"/>
        <end position="193"/>
    </location>
</feature>
<sequence length="747" mass="89079">MSTFSEAVPWDEIYEKAKYMGLEDFNRFGITADTAIAKKWTKRTYFLPALYERFREEVENFEVRPDDVWVVTFPKCGTTWTQEMVWQICNDLDYAKGRSTYLNARFPFFELGCLVPDKASFDSLKIVSDMPSPRFIKSHLPAPLLPKQIWTVKPKIIYVARNAKDVLVSFHHHYRNLQDYHRNINDFAEIFMKDLEDESVDLLLEIKDMRESMNIRKLDEDFAFVRKGKVGSFRDDMTPEMIQQFNEWLQKRLTDLKAANWSKDVSYFLPIFYRDIAERILNFEVRPDDVWVITFPKCGTTWAQEMVWQICNNIDFEKPKEESLYIRFPYLEVGCIMSRKVPMPDVISILNEKGSPRFIKSHLPAPLLPKQLWTVRPKIIYVSRNPKDAAISFYHHYRNIQHSRVSLQDFLELYISGHIIYGPYHDHVFDFWRMRHEKNILFLTFEDMKKDNPSVIEKTARFFGKSFNRDQILELADYLPFSKFSQNRSINREDTINKLQNIFQRKKPDDDFRFIRKGEVGSYKKEMSKDMIEAFDKWSYNEVEKAHLKIAQRIENFEVRPDDVWVVTYAKCGTTWTQEMVWQICNDLDYETAKNVALIERFPFIEFGSILARDLELTDEVSRAEKMPSPRMIKTHLPAHLLPRQIWTVRPKIIYVARNTKDTAISFYHHYRNIHRFVGTFDDFMEAFLQDKIIFSPFHTHIIDFWRMRHEENILFLTYEDMKRDHPSVIEKTAKFLGKSLNEDSNS</sequence>
<feature type="domain" description="Sulfotransferase" evidence="3">
    <location>
        <begin position="561"/>
        <end position="744"/>
    </location>
</feature>
<dbReference type="InterPro" id="IPR000863">
    <property type="entry name" value="Sulfotransferase_dom"/>
</dbReference>
<accession>A0A1B0CHU9</accession>
<keyword evidence="5" id="KW-1185">Reference proteome</keyword>
<dbReference type="VEuPathDB" id="VectorBase:LLOJ004011"/>
<dbReference type="EnsemblMetazoa" id="LLOJ004011-RA">
    <property type="protein sequence ID" value="LLOJ004011-PA"/>
    <property type="gene ID" value="LLOJ004011"/>
</dbReference>
<dbReference type="Proteomes" id="UP000092461">
    <property type="component" value="Unassembled WGS sequence"/>
</dbReference>
<evidence type="ECO:0000313" key="5">
    <source>
        <dbReference type="Proteomes" id="UP000092461"/>
    </source>
</evidence>
<dbReference type="Pfam" id="PF00685">
    <property type="entry name" value="Sulfotransfer_1"/>
    <property type="match status" value="4"/>
</dbReference>
<dbReference type="PANTHER" id="PTHR11783">
    <property type="entry name" value="SULFOTRANSFERASE SULT"/>
    <property type="match status" value="1"/>
</dbReference>
<feature type="domain" description="Sulfotransferase" evidence="3">
    <location>
        <begin position="218"/>
        <end position="256"/>
    </location>
</feature>
<evidence type="ECO:0000259" key="3">
    <source>
        <dbReference type="Pfam" id="PF00685"/>
    </source>
</evidence>
<dbReference type="GO" id="GO:0008146">
    <property type="term" value="F:sulfotransferase activity"/>
    <property type="evidence" value="ECO:0007669"/>
    <property type="project" value="InterPro"/>
</dbReference>
<evidence type="ECO:0000256" key="2">
    <source>
        <dbReference type="ARBA" id="ARBA00022679"/>
    </source>
</evidence>